<gene>
    <name evidence="3" type="primary">LOC100901319</name>
</gene>
<sequence>MTSRLYLVWAVVAICSFPEDGLGARRFPYLECYNEKTACSSPKLREMCYYTRWSCRDLGYGDLVKNDTTFPMISGKCDRDGPRVFCRSKKAAAACRVDQGLCRRLGFYYF</sequence>
<dbReference type="KEGG" id="goe:100901319"/>
<dbReference type="AlphaFoldDB" id="A0AAJ6QXC5"/>
<organism evidence="2 3">
    <name type="scientific">Galendromus occidentalis</name>
    <name type="common">western predatory mite</name>
    <dbReference type="NCBI Taxonomy" id="34638"/>
    <lineage>
        <taxon>Eukaryota</taxon>
        <taxon>Metazoa</taxon>
        <taxon>Ecdysozoa</taxon>
        <taxon>Arthropoda</taxon>
        <taxon>Chelicerata</taxon>
        <taxon>Arachnida</taxon>
        <taxon>Acari</taxon>
        <taxon>Parasitiformes</taxon>
        <taxon>Mesostigmata</taxon>
        <taxon>Gamasina</taxon>
        <taxon>Phytoseioidea</taxon>
        <taxon>Phytoseiidae</taxon>
        <taxon>Typhlodrominae</taxon>
        <taxon>Galendromus</taxon>
    </lineage>
</organism>
<name>A0AAJ6QXC5_9ACAR</name>
<proteinExistence type="predicted"/>
<keyword evidence="1" id="KW-0732">Signal</keyword>
<protein>
    <submittedName>
        <fullName evidence="3">Uncharacterized protein LOC100901319</fullName>
    </submittedName>
</protein>
<feature type="signal peptide" evidence="1">
    <location>
        <begin position="1"/>
        <end position="23"/>
    </location>
</feature>
<reference evidence="3" key="1">
    <citation type="submission" date="2025-08" db="UniProtKB">
        <authorList>
            <consortium name="RefSeq"/>
        </authorList>
    </citation>
    <scope>IDENTIFICATION</scope>
</reference>
<evidence type="ECO:0000256" key="1">
    <source>
        <dbReference type="SAM" id="SignalP"/>
    </source>
</evidence>
<dbReference type="GeneID" id="100901319"/>
<dbReference type="RefSeq" id="XP_003746921.1">
    <property type="nucleotide sequence ID" value="XM_003746873.1"/>
</dbReference>
<feature type="chain" id="PRO_5042558304" evidence="1">
    <location>
        <begin position="24"/>
        <end position="110"/>
    </location>
</feature>
<evidence type="ECO:0000313" key="3">
    <source>
        <dbReference type="RefSeq" id="XP_003746921.1"/>
    </source>
</evidence>
<accession>A0AAJ6QXC5</accession>
<evidence type="ECO:0000313" key="2">
    <source>
        <dbReference type="Proteomes" id="UP000694867"/>
    </source>
</evidence>
<keyword evidence="2" id="KW-1185">Reference proteome</keyword>
<dbReference type="Proteomes" id="UP000694867">
    <property type="component" value="Unplaced"/>
</dbReference>